<feature type="compositionally biased region" description="Acidic residues" evidence="6">
    <location>
        <begin position="471"/>
        <end position="483"/>
    </location>
</feature>
<dbReference type="VEuPathDB" id="VectorBase:LLONM1_007358"/>
<sequence length="2073" mass="233622">MRCAFILCTLVASVLAYHDAAFSPYQEYTYEVESRTLTGFPEQKDQYSGVFSRAHLTLCQKSETELIGRLTKAEYAPFNGQLIEGWASEVDEKTLPYKQQPFCEKPFAIEYKNGVIRSLAFDPCMANEHVNQVKGVVSQFQLDLAGENEIKCKYNQMPEYDAHKSIVGAYKTMEATVTGKCEVQYRVSPVPAQFAETHREWFPIPELKQNHTDQHVQIVKTKNFERCDKRIGYHFSLQTMEENDDKPNANQMGDFFTRSSVSTIYITGQLTNYTIQSAATYNKVLVNNNLRDDEAPMVASYVKVTLQDVKPLHGACQGPDNALPVGDLVSRYNLPSDTTNAIRPVNEDDDDSDSSSSSDDSDSSSSSSSDDDSSETNQHAKKTQLLREQDKLRERQQYRKQQQQEDNQEYNKENNHDKYQPKYNERYPEPTEQHFRRARRSVAGHPHHEQDHKYSHKMEEVNYNNKKNADDSDDDSSSDDSNDSDNSSSSSSSSDDSSSSSSDEDSSASESYSSDSSSSESDSLSESQEFWHPKPNMKQSPEHAYLPFFVGYKGHSIAAKIDVAKKCIEICQEIAKDAQEPSQLPKHNTLAKFTLAVRLIRIMDFEQIDFVAQKLHLAHQNALHQTADDKYNQESLPQQHPATDAWYAFRDACAEAGTGPAVAAIFEWVTKKVVTHEEAAQLVATLPNSVQAPTDKLLHDFFKMATSTYVHQQEVLNVTALFALTKIVEQAVVNNQTSYEYYPVNVYGRLADKRSPIVHDIAQWLGIQLKYAIVHEDSHQVLTYIRCLGNLGHPDILSVFEPYLEGERPCTDFQRTAIVVAFDRLTQNYPRLAGSVLYKLYQNIGEAHEVRCAAVMQLMRTEPPVHILQAMAEFTHHDPSREVRACVKAAIESAAELEHAHYQEFAAAARAAEPMLTEEEFGASYSAVYLKDAILEKFNLAALAQFTTLGSSDSIYPSGIHAFVEKSFRGYRRETLVYAMASSVERLFDLFDDQFEEKEYNTDKYPKDHDKAHYRAQKASAKSKKNSYAASGGNPKSTGFADWTFDKVADMLNIQPDQAQPVEAQFLFNLLGSERFYAFGNATIEQHLPEFIREFAGVAKQGYNFHYSKIYNQDQLTIAFPMESGLIFYHHYYVPTYFSVTGDIKAKCQPDVSKAGPRDEDMFAPIPVPETINATAQLHLVYSVNMQSQTGFFTPQDQQRYIAGHSRKMHMNLPLAINLEIDLENNHLATTFRPLFPHKAINIAHYSSWPYTARKDIMDLRPVAEAKDIKPLHVRPTVALNTVFGDKATGVAFRVYGDHQIRTPVHQTLWRHILEHRDNFEEFVAFPWAVHFAPHCNLNVAFDAEKSTASAVTFYANWAKQYDAEFGPGGQQHSQAAQVRASPRSGYDNMAIPVSLNPDSNRREEQYLQAVGAGIKNSKSYMVDCGAVFHRSQQGANFDSSSQVSHYTFTAAVADSSVADKSRALFFLAAVPAKASPMHLCAVAESKLPSVAQLNFKHALETVAGGDLFADILIGMDKCDSVNAFHAKVQGKVAQTDFFRKYIRQTPEGQECLYQMEHGDHQLPACRNVTERAALMQDVKLQIEYNFDHPHVANFSGEAVALARYFSAGFNWDEDYTHEGKPGRIQFDYRLSPSGYYGNFSLATPTMKVELTNEHLNPWLRAALAVHPDYDLFDRLAITAFHDQYNPTCSINKNKINTFDSSVLNYNFGKCWHVAYITYEDEEEYGSNSQQSEETVDDEDIAILVRQPNGDDDKDVMVVLGQEDQHDYVIYMPAKDVQARHVYVDGERKPVSEKEAIEIFSEDEADQPLARIYCGPVGEVTVEIRDGGVVVTTNGMTVTIESPEYRDDVLGVCGTNDAERENDRQTPANCFHRRNAHFVAAYALDDATCEGQAKPMKKEAAQAKCFEQELLFTDAVTDVEAGRQHYGHGIKDDSGSSSSSSSSSSESSDSDDSDDDDSDSSSDSSSADEEQLVVAEKNRQHQFEQRKCETKHQTQFVERNGEICFSIRQLPACDSPCRPVQKIEKRVPVYCRPASEQQAQLYRQQIRKGNNPDLRDKAPTRYVNFAIPQACVM</sequence>
<evidence type="ECO:0000259" key="9">
    <source>
        <dbReference type="PROSITE" id="PS51233"/>
    </source>
</evidence>
<evidence type="ECO:0000256" key="6">
    <source>
        <dbReference type="SAM" id="MobiDB-lite"/>
    </source>
</evidence>
<feature type="compositionally biased region" description="Low complexity" evidence="6">
    <location>
        <begin position="508"/>
        <end position="527"/>
    </location>
</feature>
<feature type="compositionally biased region" description="Basic and acidic residues" evidence="6">
    <location>
        <begin position="409"/>
        <end position="435"/>
    </location>
</feature>
<dbReference type="GO" id="GO:0045735">
    <property type="term" value="F:nutrient reservoir activity"/>
    <property type="evidence" value="ECO:0007669"/>
    <property type="project" value="UniProtKB-KW"/>
</dbReference>
<evidence type="ECO:0000256" key="2">
    <source>
        <dbReference type="ARBA" id="ARBA00022761"/>
    </source>
</evidence>
<reference evidence="11" key="3">
    <citation type="submission" date="2020-05" db="UniProtKB">
        <authorList>
            <consortium name="EnsemblMetazoa"/>
        </authorList>
    </citation>
    <scope>IDENTIFICATION</scope>
    <source>
        <strain evidence="11">Jacobina</strain>
    </source>
</reference>
<evidence type="ECO:0000256" key="7">
    <source>
        <dbReference type="SAM" id="SignalP"/>
    </source>
</evidence>
<feature type="compositionally biased region" description="Basic residues" evidence="6">
    <location>
        <begin position="1014"/>
        <end position="1025"/>
    </location>
</feature>
<dbReference type="PROSITE" id="PS51211">
    <property type="entry name" value="VITELLOGENIN"/>
    <property type="match status" value="1"/>
</dbReference>
<feature type="compositionally biased region" description="Basic and acidic residues" evidence="6">
    <location>
        <begin position="385"/>
        <end position="397"/>
    </location>
</feature>
<dbReference type="InterPro" id="IPR001846">
    <property type="entry name" value="VWF_type-D"/>
</dbReference>
<evidence type="ECO:0000259" key="8">
    <source>
        <dbReference type="PROSITE" id="PS51211"/>
    </source>
</evidence>
<feature type="compositionally biased region" description="Low complexity" evidence="6">
    <location>
        <begin position="484"/>
        <end position="501"/>
    </location>
</feature>
<feature type="region of interest" description="Disordered" evidence="6">
    <location>
        <begin position="335"/>
        <end position="538"/>
    </location>
</feature>
<dbReference type="SUPFAM" id="SSF48431">
    <property type="entry name" value="Lipovitellin-phosvitin complex, superhelical domain"/>
    <property type="match status" value="1"/>
</dbReference>
<evidence type="ECO:0000256" key="4">
    <source>
        <dbReference type="ARBA" id="ARBA00023180"/>
    </source>
</evidence>
<dbReference type="SMART" id="SM00638">
    <property type="entry name" value="LPD_N"/>
    <property type="match status" value="1"/>
</dbReference>
<feature type="compositionally biased region" description="Basic and acidic residues" evidence="6">
    <location>
        <begin position="446"/>
        <end position="460"/>
    </location>
</feature>
<dbReference type="SMART" id="SM00216">
    <property type="entry name" value="VWD"/>
    <property type="match status" value="1"/>
</dbReference>
<dbReference type="Pfam" id="PF09172">
    <property type="entry name" value="Vit_open_b-sht"/>
    <property type="match status" value="1"/>
</dbReference>
<keyword evidence="12" id="KW-1185">Reference proteome</keyword>
<keyword evidence="3" id="KW-1015">Disulfide bond</keyword>
<dbReference type="InterPro" id="IPR011030">
    <property type="entry name" value="Lipovitellin_superhlx_dom"/>
</dbReference>
<dbReference type="InterPro" id="IPR015816">
    <property type="entry name" value="Vitellinogen_b-sht_N"/>
</dbReference>
<dbReference type="EnsemblMetazoa" id="LLOJ009518-RA">
    <property type="protein sequence ID" value="LLOJ009518-PA"/>
    <property type="gene ID" value="LLOJ009518"/>
</dbReference>
<proteinExistence type="predicted"/>
<dbReference type="InterPro" id="IPR001747">
    <property type="entry name" value="Vitellogenin_N"/>
</dbReference>
<feature type="signal peptide" evidence="7">
    <location>
        <begin position="1"/>
        <end position="16"/>
    </location>
</feature>
<protein>
    <submittedName>
        <fullName evidence="10">Putative vitellogenin-a1</fullName>
    </submittedName>
</protein>
<dbReference type="SUPFAM" id="SSF56968">
    <property type="entry name" value="Lipovitellin-phosvitin complex, beta-sheet shell regions"/>
    <property type="match status" value="2"/>
</dbReference>
<feature type="region of interest" description="Disordered" evidence="6">
    <location>
        <begin position="1925"/>
        <end position="1986"/>
    </location>
</feature>
<feature type="compositionally biased region" description="Low complexity" evidence="6">
    <location>
        <begin position="1935"/>
        <end position="1947"/>
    </location>
</feature>
<feature type="compositionally biased region" description="Basic and acidic residues" evidence="6">
    <location>
        <begin position="1002"/>
        <end position="1013"/>
    </location>
</feature>
<dbReference type="InterPro" id="IPR050733">
    <property type="entry name" value="Vitellogenin/Apolipophorin"/>
</dbReference>
<feature type="compositionally biased region" description="Low complexity" evidence="6">
    <location>
        <begin position="354"/>
        <end position="368"/>
    </location>
</feature>
<dbReference type="VEuPathDB" id="VectorBase:LLOJ009518"/>
<comment type="caution">
    <text evidence="5">Lacks conserved residue(s) required for the propagation of feature annotation.</text>
</comment>
<feature type="compositionally biased region" description="Basic and acidic residues" evidence="6">
    <location>
        <begin position="1976"/>
        <end position="1986"/>
    </location>
</feature>
<dbReference type="Gene3D" id="2.30.230.10">
    <property type="entry name" value="Lipovitellin, beta-sheet shell regions, chain A"/>
    <property type="match status" value="1"/>
</dbReference>
<dbReference type="Proteomes" id="UP000092461">
    <property type="component" value="Unassembled WGS sequence"/>
</dbReference>
<dbReference type="PANTHER" id="PTHR23345">
    <property type="entry name" value="VITELLOGENIN-RELATED"/>
    <property type="match status" value="1"/>
</dbReference>
<dbReference type="Pfam" id="PF00094">
    <property type="entry name" value="VWD"/>
    <property type="match status" value="1"/>
</dbReference>
<keyword evidence="4" id="KW-0325">Glycoprotein</keyword>
<evidence type="ECO:0000313" key="10">
    <source>
        <dbReference type="EMBL" id="MBC1180813.1"/>
    </source>
</evidence>
<feature type="compositionally biased region" description="Acidic residues" evidence="6">
    <location>
        <begin position="1948"/>
        <end position="1971"/>
    </location>
</feature>
<dbReference type="GO" id="GO:0005319">
    <property type="term" value="F:lipid transporter activity"/>
    <property type="evidence" value="ECO:0007669"/>
    <property type="project" value="InterPro"/>
</dbReference>
<evidence type="ECO:0000256" key="3">
    <source>
        <dbReference type="ARBA" id="ARBA00023157"/>
    </source>
</evidence>
<organism evidence="11 12">
    <name type="scientific">Lutzomyia longipalpis</name>
    <name type="common">Sand fly</name>
    <dbReference type="NCBI Taxonomy" id="7200"/>
    <lineage>
        <taxon>Eukaryota</taxon>
        <taxon>Metazoa</taxon>
        <taxon>Ecdysozoa</taxon>
        <taxon>Arthropoda</taxon>
        <taxon>Hexapoda</taxon>
        <taxon>Insecta</taxon>
        <taxon>Pterygota</taxon>
        <taxon>Neoptera</taxon>
        <taxon>Endopterygota</taxon>
        <taxon>Diptera</taxon>
        <taxon>Nematocera</taxon>
        <taxon>Psychodoidea</taxon>
        <taxon>Psychodidae</taxon>
        <taxon>Lutzomyia</taxon>
        <taxon>Lutzomyia</taxon>
    </lineage>
</organism>
<dbReference type="PROSITE" id="PS51233">
    <property type="entry name" value="VWFD"/>
    <property type="match status" value="1"/>
</dbReference>
<feature type="region of interest" description="Disordered" evidence="6">
    <location>
        <begin position="1002"/>
        <end position="1034"/>
    </location>
</feature>
<dbReference type="Gene3D" id="2.20.80.10">
    <property type="entry name" value="Lipovitellin-phosvitin complex, chain A, domain 4"/>
    <property type="match status" value="1"/>
</dbReference>
<dbReference type="Pfam" id="PF01347">
    <property type="entry name" value="Vitellogenin_N"/>
    <property type="match status" value="1"/>
</dbReference>
<evidence type="ECO:0000256" key="5">
    <source>
        <dbReference type="PROSITE-ProRule" id="PRU00557"/>
    </source>
</evidence>
<feature type="chain" id="PRO_5044555538" evidence="7">
    <location>
        <begin position="17"/>
        <end position="2073"/>
    </location>
</feature>
<reference evidence="10" key="2">
    <citation type="journal article" date="2020" name="BMC">
        <title>Leishmania infection induces a limited differential gene expression in the sand fly midgut.</title>
        <authorList>
            <person name="Coutinho-Abreu I.V."/>
            <person name="Serafim T.D."/>
            <person name="Meneses C."/>
            <person name="Kamhawi S."/>
            <person name="Oliveira F."/>
            <person name="Valenzuela J.G."/>
        </authorList>
    </citation>
    <scope>NUCLEOTIDE SEQUENCE</scope>
    <source>
        <strain evidence="10">Jacobina</strain>
        <tissue evidence="10">Midgut</tissue>
    </source>
</reference>
<dbReference type="InterPro" id="IPR015819">
    <property type="entry name" value="Lipid_transp_b-sht_shell"/>
</dbReference>
<accession>A0A1B0CWY3</accession>
<dbReference type="InterPro" id="IPR015255">
    <property type="entry name" value="Vitellinogen_open_b-sht"/>
</dbReference>
<dbReference type="Gene3D" id="1.25.10.20">
    <property type="entry name" value="Vitellinogen, superhelical"/>
    <property type="match status" value="1"/>
</dbReference>
<dbReference type="PANTHER" id="PTHR23345:SF15">
    <property type="entry name" value="VITELLOGENIN 1-RELATED"/>
    <property type="match status" value="1"/>
</dbReference>
<reference evidence="12" key="1">
    <citation type="submission" date="2012-05" db="EMBL/GenBank/DDBJ databases">
        <title>Whole Genome Assembly of Lutzomyia longipalpis.</title>
        <authorList>
            <person name="Richards S."/>
            <person name="Qu C."/>
            <person name="Dillon R."/>
            <person name="Worley K."/>
            <person name="Scherer S."/>
            <person name="Batterton M."/>
            <person name="Taylor A."/>
            <person name="Hawes A."/>
            <person name="Hernandez B."/>
            <person name="Kovar C."/>
            <person name="Mandapat C."/>
            <person name="Pham C."/>
            <person name="Qu C."/>
            <person name="Jing C."/>
            <person name="Bess C."/>
            <person name="Bandaranaike D."/>
            <person name="Ngo D."/>
            <person name="Ongeri F."/>
            <person name="Arias F."/>
            <person name="Lara F."/>
            <person name="Weissenberger G."/>
            <person name="Kamau G."/>
            <person name="Han H."/>
            <person name="Shen H."/>
            <person name="Dinh H."/>
            <person name="Khalil I."/>
            <person name="Jones J."/>
            <person name="Shafer J."/>
            <person name="Jayaseelan J."/>
            <person name="Quiroz J."/>
            <person name="Blankenburg K."/>
            <person name="Nguyen L."/>
            <person name="Jackson L."/>
            <person name="Francisco L."/>
            <person name="Tang L.-Y."/>
            <person name="Pu L.-L."/>
            <person name="Perales L."/>
            <person name="Lorensuhewa L."/>
            <person name="Munidasa M."/>
            <person name="Coyle M."/>
            <person name="Taylor M."/>
            <person name="Puazo M."/>
            <person name="Firestine M."/>
            <person name="Scheel M."/>
            <person name="Javaid M."/>
            <person name="Wang M."/>
            <person name="Li M."/>
            <person name="Tabassum N."/>
            <person name="Saada N."/>
            <person name="Osuji N."/>
            <person name="Aqrawi P."/>
            <person name="Fu Q."/>
            <person name="Thornton R."/>
            <person name="Raj R."/>
            <person name="Goodspeed R."/>
            <person name="Mata R."/>
            <person name="Najjar R."/>
            <person name="Gubbala S."/>
            <person name="Lee S."/>
            <person name="Denson S."/>
            <person name="Patil S."/>
            <person name="Macmil S."/>
            <person name="Qi S."/>
            <person name="Matskevitch T."/>
            <person name="Palculict T."/>
            <person name="Mathew T."/>
            <person name="Vee V."/>
            <person name="Velamala V."/>
            <person name="Korchina V."/>
            <person name="Cai W."/>
            <person name="Liu W."/>
            <person name="Dai W."/>
            <person name="Zou X."/>
            <person name="Zhu Y."/>
            <person name="Zhang Y."/>
            <person name="Wu Y.-Q."/>
            <person name="Xin Y."/>
            <person name="Nazarath L."/>
            <person name="Kovar C."/>
            <person name="Han Y."/>
            <person name="Muzny D."/>
            <person name="Gibbs R."/>
        </authorList>
    </citation>
    <scope>NUCLEOTIDE SEQUENCE [LARGE SCALE GENOMIC DNA]</scope>
    <source>
        <strain evidence="12">Jacobina</strain>
    </source>
</reference>
<dbReference type="FunFam" id="1.25.10.20:FF:000003">
    <property type="entry name" value="Vitellogenin C"/>
    <property type="match status" value="1"/>
</dbReference>
<dbReference type="EMBL" id="AJWK01032967">
    <property type="status" value="NOT_ANNOTATED_CDS"/>
    <property type="molecule type" value="Genomic_DNA"/>
</dbReference>
<name>A0A1B0CWY3_LUTLO</name>
<keyword evidence="1 7" id="KW-0732">Signal</keyword>
<evidence type="ECO:0000256" key="1">
    <source>
        <dbReference type="ARBA" id="ARBA00022729"/>
    </source>
</evidence>
<feature type="domain" description="VWFD" evidence="9">
    <location>
        <begin position="1687"/>
        <end position="1890"/>
    </location>
</feature>
<keyword evidence="2" id="KW-0758">Storage protein</keyword>
<feature type="domain" description="Vitellogenin" evidence="8">
    <location>
        <begin position="22"/>
        <end position="960"/>
    </location>
</feature>
<evidence type="ECO:0000313" key="11">
    <source>
        <dbReference type="EnsemblMetazoa" id="LLOJ009518-PA"/>
    </source>
</evidence>
<dbReference type="SMART" id="SM01169">
    <property type="entry name" value="DUF1943"/>
    <property type="match status" value="1"/>
</dbReference>
<evidence type="ECO:0000313" key="12">
    <source>
        <dbReference type="Proteomes" id="UP000092461"/>
    </source>
</evidence>
<dbReference type="EMBL" id="GITU01012110">
    <property type="protein sequence ID" value="MBC1180813.1"/>
    <property type="molecule type" value="Transcribed_RNA"/>
</dbReference>